<evidence type="ECO:0000313" key="2">
    <source>
        <dbReference type="EMBL" id="MEM5947976.1"/>
    </source>
</evidence>
<dbReference type="Pfam" id="PF09706">
    <property type="entry name" value="Cas_CXXC_CXXC"/>
    <property type="match status" value="1"/>
</dbReference>
<protein>
    <submittedName>
        <fullName evidence="2">Type I-B CRISPR-associated protein Cas8b1/Cst1</fullName>
    </submittedName>
</protein>
<accession>A0ABU9UBD1</accession>
<gene>
    <name evidence="2" type="primary">cas8a1</name>
    <name evidence="2" type="ORF">WKV44_05425</name>
</gene>
<dbReference type="InterPro" id="IPR010180">
    <property type="entry name" value="CRISPR-assoc_prot_CXXC-CXXC"/>
</dbReference>
<evidence type="ECO:0000313" key="3">
    <source>
        <dbReference type="Proteomes" id="UP001466331"/>
    </source>
</evidence>
<reference evidence="2 3" key="1">
    <citation type="submission" date="2024-03" db="EMBL/GenBank/DDBJ databases">
        <title>Ignisphaera cupida sp. nov., a hyperthermophilic hydrolytic archaeon from a hot spring of Kamchatka, and proposal of Ignisphaeraceae fam. nov.</title>
        <authorList>
            <person name="Podosokorskaya O.A."/>
            <person name="Elcheninov A.G."/>
            <person name="Maltseva A.I."/>
            <person name="Zayulina K.S."/>
            <person name="Novikov A."/>
            <person name="Merkel A.Y."/>
        </authorList>
    </citation>
    <scope>NUCLEOTIDE SEQUENCE [LARGE SCALE GENOMIC DNA]</scope>
    <source>
        <strain evidence="2 3">38H-sp</strain>
    </source>
</reference>
<sequence>MRYCVYLRDWYYNSGIVGFINVLGENEININKIKKDFDAKLEIGENYIEFSTDILNDFYEKYKKQVFDIFFDIDNYKERIDRLIEKIKNSSGKIPKKLLQETALSGKVVNSFIEEVVGKDLNKIFSGQNVLKEITNVKKELDKFKNNNDVYFYLKQKNSNFIDYFLNNEVDKRICSYQKVKEYIDKLNADNSPKNKSQQCYICGHLKKSYDFSNAITQVLGFNSDNSNWIWGFKGSKVKICPLCALIYTCAVPGMVFIKRNIKGEYKTFFYALNRNTNLETLFNTFWLFKNRIEEKENQEKPFYTIVNEITLEIVKNKAEAFFENINFIEMAENSFGGQGTKSYNVYNYNITPDLAGFIKSLEDGQVPRGGYILNDIYYDIAEEILKKTVDMTLNYSDLSRYFDYYIRSLELHSKYKVRYSIYTVMKYILKYILKLKGGNMEEQAKIVGKAFGNGREVAQKIQQENKIKGIAYQLLNDLKIADRNSFMDKYLRLSMSYGLEIKLGGNKELTDLDNFMSFGYAFVNGLLAKSSNLNKEEE</sequence>
<dbReference type="EMBL" id="JBCHKQ010000002">
    <property type="protein sequence ID" value="MEM5947976.1"/>
    <property type="molecule type" value="Genomic_DNA"/>
</dbReference>
<evidence type="ECO:0000259" key="1">
    <source>
        <dbReference type="Pfam" id="PF09706"/>
    </source>
</evidence>
<dbReference type="InterPro" id="IPR019121">
    <property type="entry name" value="CRISPR-assoc_CXXC-CXXC_dom"/>
</dbReference>
<dbReference type="Proteomes" id="UP001466331">
    <property type="component" value="Unassembled WGS sequence"/>
</dbReference>
<dbReference type="RefSeq" id="WP_420069422.1">
    <property type="nucleotide sequence ID" value="NZ_JBCHKQ010000002.1"/>
</dbReference>
<proteinExistence type="predicted"/>
<keyword evidence="3" id="KW-1185">Reference proteome</keyword>
<feature type="domain" description="CRISPR-associated protein CXXC-CXXC" evidence="1">
    <location>
        <begin position="195"/>
        <end position="255"/>
    </location>
</feature>
<organism evidence="2 3">
    <name type="scientific">Rarispira pelagica</name>
    <dbReference type="NCBI Taxonomy" id="3141764"/>
    <lineage>
        <taxon>Bacteria</taxon>
        <taxon>Pseudomonadati</taxon>
        <taxon>Spirochaetota</taxon>
        <taxon>Spirochaetia</taxon>
        <taxon>Winmispirales</taxon>
        <taxon>Winmispiraceae</taxon>
        <taxon>Rarispira</taxon>
    </lineage>
</organism>
<dbReference type="NCBIfam" id="TIGR01908">
    <property type="entry name" value="cas_CXXC_CXXC"/>
    <property type="match status" value="1"/>
</dbReference>
<name>A0ABU9UBD1_9SPIR</name>
<comment type="caution">
    <text evidence="2">The sequence shown here is derived from an EMBL/GenBank/DDBJ whole genome shotgun (WGS) entry which is preliminary data.</text>
</comment>